<protein>
    <submittedName>
        <fullName evidence="6">Chemotaxis protein CheC</fullName>
    </submittedName>
    <submittedName>
        <fullName evidence="5">Response regulator</fullName>
    </submittedName>
</protein>
<keyword evidence="1" id="KW-0145">Chemotaxis</keyword>
<evidence type="ECO:0000313" key="8">
    <source>
        <dbReference type="Proteomes" id="UP000326687"/>
    </source>
</evidence>
<dbReference type="SUPFAM" id="SSF103039">
    <property type="entry name" value="CheC-like"/>
    <property type="match status" value="1"/>
</dbReference>
<dbReference type="InterPro" id="IPR011006">
    <property type="entry name" value="CheY-like_superfamily"/>
</dbReference>
<dbReference type="SUPFAM" id="SSF52172">
    <property type="entry name" value="CheY-like"/>
    <property type="match status" value="1"/>
</dbReference>
<evidence type="ECO:0000256" key="3">
    <source>
        <dbReference type="PROSITE-ProRule" id="PRU00169"/>
    </source>
</evidence>
<dbReference type="CDD" id="cd17593">
    <property type="entry name" value="REC_CheC-like"/>
    <property type="match status" value="1"/>
</dbReference>
<dbReference type="SMART" id="SM00448">
    <property type="entry name" value="REC"/>
    <property type="match status" value="1"/>
</dbReference>
<dbReference type="STRING" id="212667.VFDL14_13050"/>
<dbReference type="PANTHER" id="PTHR44591:SF24">
    <property type="entry name" value="PROTEIN-GLUTAMATE METHYLESTERASE_PROTEIN-GLUTAMINE GLUTAMINASE 1"/>
    <property type="match status" value="1"/>
</dbReference>
<dbReference type="InterPro" id="IPR001789">
    <property type="entry name" value="Sig_transdc_resp-reg_receiver"/>
</dbReference>
<dbReference type="Gene3D" id="3.40.50.2300">
    <property type="match status" value="1"/>
</dbReference>
<dbReference type="OrthoDB" id="281471at2"/>
<reference evidence="5 8" key="2">
    <citation type="submission" date="2019-09" db="EMBL/GenBank/DDBJ databases">
        <title>Vibrio Fortis S7-72.</title>
        <authorList>
            <person name="Das S.K."/>
        </authorList>
    </citation>
    <scope>NUCLEOTIDE SEQUENCE [LARGE SCALE GENOMIC DNA]</scope>
    <source>
        <strain evidence="5 8">S7-72</strain>
    </source>
</reference>
<comment type="caution">
    <text evidence="6">The sequence shown here is derived from an EMBL/GenBank/DDBJ whole genome shotgun (WGS) entry which is preliminary data.</text>
</comment>
<organism evidence="6 7">
    <name type="scientific">Vibrio fortis</name>
    <dbReference type="NCBI Taxonomy" id="212667"/>
    <lineage>
        <taxon>Bacteria</taxon>
        <taxon>Pseudomonadati</taxon>
        <taxon>Pseudomonadota</taxon>
        <taxon>Gammaproteobacteria</taxon>
        <taxon>Vibrionales</taxon>
        <taxon>Vibrionaceae</taxon>
        <taxon>Vibrio</taxon>
    </lineage>
</organism>
<reference evidence="6 7" key="1">
    <citation type="submission" date="2014-02" db="EMBL/GenBank/DDBJ databases">
        <title>Vibrio fortis Dalian14 Genome Sequencing.</title>
        <authorList>
            <person name="Wang Y."/>
            <person name="Song L."/>
            <person name="Liu G."/>
            <person name="Ding J."/>
        </authorList>
    </citation>
    <scope>NUCLEOTIDE SEQUENCE [LARGE SCALE GENOMIC DNA]</scope>
    <source>
        <strain evidence="6 7">Dalian14</strain>
    </source>
</reference>
<dbReference type="CDD" id="cd17910">
    <property type="entry name" value="CheC_ClassII"/>
    <property type="match status" value="1"/>
</dbReference>
<dbReference type="Pfam" id="PF00072">
    <property type="entry name" value="Response_reg"/>
    <property type="match status" value="1"/>
</dbReference>
<evidence type="ECO:0000259" key="4">
    <source>
        <dbReference type="PROSITE" id="PS50110"/>
    </source>
</evidence>
<dbReference type="EMBL" id="VXDD01000001">
    <property type="protein sequence ID" value="KAB0302692.1"/>
    <property type="molecule type" value="Genomic_DNA"/>
</dbReference>
<dbReference type="InterPro" id="IPR050595">
    <property type="entry name" value="Bact_response_regulator"/>
</dbReference>
<dbReference type="EMBL" id="JFFR01000031">
    <property type="protein sequence ID" value="KDN26602.1"/>
    <property type="molecule type" value="Genomic_DNA"/>
</dbReference>
<evidence type="ECO:0000256" key="2">
    <source>
        <dbReference type="ARBA" id="ARBA00022553"/>
    </source>
</evidence>
<dbReference type="Gene3D" id="3.40.1550.10">
    <property type="entry name" value="CheC-like"/>
    <property type="match status" value="1"/>
</dbReference>
<sequence>MNIVICDDSSLARKSLQRCISPAAFGIVTFMCSNGREAIATVIENSIDLMFLDLTMPEMDGYEVLQYLQDYGISTDVVVISGDVQQEAKRRCMELGASSFIAKPFNQDEVTHLIQSYVFKNPTTVQSQHSIQEEPDIDPLSKFREVTNIALGRGAAVISDRIGKFIDLPVPNVGIVEASELNMIIADALHRDSVHAVTQRFVGNGIHGESLVCMRGQDIGGLGHALGFPTSESNHNEMILNIANLLVSTYLNSLASQLVVDFSLRQPVTVSKNEQDEFLSIHHVEQSAFTVEFTYLAEHLDFECEVLLLLDGESVETLYRLMEVL</sequence>
<dbReference type="Proteomes" id="UP000326687">
    <property type="component" value="Unassembled WGS sequence"/>
</dbReference>
<dbReference type="Proteomes" id="UP000027219">
    <property type="component" value="Unassembled WGS sequence"/>
</dbReference>
<evidence type="ECO:0000313" key="5">
    <source>
        <dbReference type="EMBL" id="KAB0302692.1"/>
    </source>
</evidence>
<proteinExistence type="predicted"/>
<dbReference type="InterPro" id="IPR028976">
    <property type="entry name" value="CheC-like_sf"/>
</dbReference>
<accession>A0A066UL56</accession>
<dbReference type="AlphaFoldDB" id="A0A066UL56"/>
<evidence type="ECO:0000313" key="6">
    <source>
        <dbReference type="EMBL" id="KDN26602.1"/>
    </source>
</evidence>
<dbReference type="PROSITE" id="PS50110">
    <property type="entry name" value="RESPONSE_REGULATORY"/>
    <property type="match status" value="1"/>
</dbReference>
<keyword evidence="2 3" id="KW-0597">Phosphoprotein</keyword>
<evidence type="ECO:0000256" key="1">
    <source>
        <dbReference type="ARBA" id="ARBA00022500"/>
    </source>
</evidence>
<keyword evidence="7" id="KW-1185">Reference proteome</keyword>
<name>A0A066UL56_9VIBR</name>
<dbReference type="GO" id="GO:0006935">
    <property type="term" value="P:chemotaxis"/>
    <property type="evidence" value="ECO:0007669"/>
    <property type="project" value="UniProtKB-KW"/>
</dbReference>
<dbReference type="PANTHER" id="PTHR44591">
    <property type="entry name" value="STRESS RESPONSE REGULATOR PROTEIN 1"/>
    <property type="match status" value="1"/>
</dbReference>
<gene>
    <name evidence="5" type="ORF">F2Z80_01280</name>
    <name evidence="6" type="ORF">VFDL14_13050</name>
</gene>
<dbReference type="RefSeq" id="WP_032553232.1">
    <property type="nucleotide sequence ID" value="NZ_BTGL01000020.1"/>
</dbReference>
<evidence type="ECO:0000313" key="7">
    <source>
        <dbReference type="Proteomes" id="UP000027219"/>
    </source>
</evidence>
<dbReference type="GO" id="GO:0000160">
    <property type="term" value="P:phosphorelay signal transduction system"/>
    <property type="evidence" value="ECO:0007669"/>
    <property type="project" value="InterPro"/>
</dbReference>
<feature type="domain" description="Response regulatory" evidence="4">
    <location>
        <begin position="2"/>
        <end position="118"/>
    </location>
</feature>
<feature type="modified residue" description="4-aspartylphosphate" evidence="3">
    <location>
        <position position="53"/>
    </location>
</feature>